<feature type="transmembrane region" description="Helical" evidence="12">
    <location>
        <begin position="27"/>
        <end position="45"/>
    </location>
</feature>
<keyword evidence="9 12" id="KW-1133">Transmembrane helix</keyword>
<keyword evidence="5 15" id="KW-0328">Glycosyltransferase</keyword>
<dbReference type="EC" id="2.4.1.12" evidence="2"/>
<organism evidence="15 16">
    <name type="scientific">Romboutsia ilealis</name>
    <dbReference type="NCBI Taxonomy" id="1115758"/>
    <lineage>
        <taxon>Bacteria</taxon>
        <taxon>Bacillati</taxon>
        <taxon>Bacillota</taxon>
        <taxon>Clostridia</taxon>
        <taxon>Peptostreptococcales</taxon>
        <taxon>Peptostreptococcaceae</taxon>
        <taxon>Romboutsia</taxon>
    </lineage>
</organism>
<feature type="transmembrane region" description="Helical" evidence="12">
    <location>
        <begin position="384"/>
        <end position="403"/>
    </location>
</feature>
<dbReference type="InterPro" id="IPR003919">
    <property type="entry name" value="Cell_synth_A"/>
</dbReference>
<dbReference type="PRINTS" id="PR01439">
    <property type="entry name" value="CELLSNTHASEA"/>
</dbReference>
<gene>
    <name evidence="15" type="ORF">CRIB_856</name>
</gene>
<dbReference type="GO" id="GO:0030244">
    <property type="term" value="P:cellulose biosynthetic process"/>
    <property type="evidence" value="ECO:0007669"/>
    <property type="project" value="UniProtKB-KW"/>
</dbReference>
<feature type="transmembrane region" description="Helical" evidence="12">
    <location>
        <begin position="486"/>
        <end position="507"/>
    </location>
</feature>
<dbReference type="InterPro" id="IPR050321">
    <property type="entry name" value="Glycosyltr_2/OpgH_subfam"/>
</dbReference>
<dbReference type="PANTHER" id="PTHR43867">
    <property type="entry name" value="CELLULOSE SYNTHASE CATALYTIC SUBUNIT A [UDP-FORMING]"/>
    <property type="match status" value="1"/>
</dbReference>
<evidence type="ECO:0000256" key="4">
    <source>
        <dbReference type="ARBA" id="ARBA00022519"/>
    </source>
</evidence>
<keyword evidence="6 15" id="KW-0808">Transferase</keyword>
<evidence type="ECO:0000256" key="3">
    <source>
        <dbReference type="ARBA" id="ARBA00022475"/>
    </source>
</evidence>
<feature type="domain" description="Glycosyltransferase 2-like" evidence="13">
    <location>
        <begin position="103"/>
        <end position="269"/>
    </location>
</feature>
<keyword evidence="10 12" id="KW-0472">Membrane</keyword>
<protein>
    <recommendedName>
        <fullName evidence="2">cellulose synthase (UDP-forming)</fullName>
        <ecNumber evidence="2">2.4.1.12</ecNumber>
    </recommendedName>
</protein>
<dbReference type="SMR" id="A0A1V1I049"/>
<reference evidence="15 16" key="1">
    <citation type="submission" date="2014-04" db="EMBL/GenBank/DDBJ databases">
        <authorList>
            <person name="Hornung B.V."/>
        </authorList>
    </citation>
    <scope>NUCLEOTIDE SEQUENCE [LARGE SCALE GENOMIC DNA]</scope>
    <source>
        <strain evidence="15 16">CRIB</strain>
    </source>
</reference>
<dbReference type="RefSeq" id="WP_180703307.1">
    <property type="nucleotide sequence ID" value="NZ_LN555523.1"/>
</dbReference>
<keyword evidence="8" id="KW-0135">Cellulose biosynthesis</keyword>
<dbReference type="GO" id="GO:0016760">
    <property type="term" value="F:cellulose synthase (UDP-forming) activity"/>
    <property type="evidence" value="ECO:0007669"/>
    <property type="project" value="UniProtKB-EC"/>
</dbReference>
<feature type="transmembrane region" description="Helical" evidence="12">
    <location>
        <begin position="52"/>
        <end position="75"/>
    </location>
</feature>
<dbReference type="EMBL" id="LN555523">
    <property type="protein sequence ID" value="CED93608.1"/>
    <property type="molecule type" value="Genomic_DNA"/>
</dbReference>
<evidence type="ECO:0000256" key="10">
    <source>
        <dbReference type="ARBA" id="ARBA00023136"/>
    </source>
</evidence>
<dbReference type="Gene3D" id="2.40.10.220">
    <property type="entry name" value="predicted glycosyltransferase like domains"/>
    <property type="match status" value="1"/>
</dbReference>
<keyword evidence="4" id="KW-0997">Cell inner membrane</keyword>
<comment type="catalytic activity">
    <reaction evidence="11">
        <text>[(1-&gt;4)-beta-D-glucosyl](n) + UDP-alpha-D-glucose = [(1-&gt;4)-beta-D-glucosyl](n+1) + UDP + H(+)</text>
        <dbReference type="Rhea" id="RHEA:19929"/>
        <dbReference type="Rhea" id="RHEA-COMP:10033"/>
        <dbReference type="Rhea" id="RHEA-COMP:10034"/>
        <dbReference type="ChEBI" id="CHEBI:15378"/>
        <dbReference type="ChEBI" id="CHEBI:18246"/>
        <dbReference type="ChEBI" id="CHEBI:58223"/>
        <dbReference type="ChEBI" id="CHEBI:58885"/>
        <dbReference type="EC" id="2.4.1.12"/>
    </reaction>
</comment>
<evidence type="ECO:0000256" key="9">
    <source>
        <dbReference type="ARBA" id="ARBA00022989"/>
    </source>
</evidence>
<dbReference type="InterPro" id="IPR029044">
    <property type="entry name" value="Nucleotide-diphossugar_trans"/>
</dbReference>
<evidence type="ECO:0000313" key="15">
    <source>
        <dbReference type="EMBL" id="CED93608.1"/>
    </source>
</evidence>
<evidence type="ECO:0000313" key="16">
    <source>
        <dbReference type="Proteomes" id="UP000245622"/>
    </source>
</evidence>
<accession>A0A1V1I049</accession>
<dbReference type="GeneID" id="82205035"/>
<evidence type="ECO:0000259" key="14">
    <source>
        <dbReference type="Pfam" id="PF07238"/>
    </source>
</evidence>
<keyword evidence="7 12" id="KW-0812">Transmembrane</keyword>
<evidence type="ECO:0000256" key="12">
    <source>
        <dbReference type="SAM" id="Phobius"/>
    </source>
</evidence>
<dbReference type="SUPFAM" id="SSF53448">
    <property type="entry name" value="Nucleotide-diphospho-sugar transferases"/>
    <property type="match status" value="1"/>
</dbReference>
<name>A0A1V1I049_9FIRM</name>
<evidence type="ECO:0000259" key="13">
    <source>
        <dbReference type="Pfam" id="PF00535"/>
    </source>
</evidence>
<dbReference type="KEGG" id="ril:CRIB_856"/>
<keyword evidence="3" id="KW-1003">Cell membrane</keyword>
<dbReference type="GO" id="GO:0005886">
    <property type="term" value="C:plasma membrane"/>
    <property type="evidence" value="ECO:0007669"/>
    <property type="project" value="UniProtKB-SubCell"/>
</dbReference>
<evidence type="ECO:0000256" key="11">
    <source>
        <dbReference type="ARBA" id="ARBA00048682"/>
    </source>
</evidence>
<comment type="subcellular location">
    <subcellularLocation>
        <location evidence="1">Cell inner membrane</location>
        <topology evidence="1">Multi-pass membrane protein</topology>
    </subcellularLocation>
</comment>
<evidence type="ECO:0000256" key="2">
    <source>
        <dbReference type="ARBA" id="ARBA00012539"/>
    </source>
</evidence>
<dbReference type="InterPro" id="IPR001173">
    <property type="entry name" value="Glyco_trans_2-like"/>
</dbReference>
<feature type="transmembrane region" description="Helical" evidence="12">
    <location>
        <begin position="352"/>
        <end position="372"/>
    </location>
</feature>
<dbReference type="GO" id="GO:0035438">
    <property type="term" value="F:cyclic-di-GMP binding"/>
    <property type="evidence" value="ECO:0007669"/>
    <property type="project" value="InterPro"/>
</dbReference>
<dbReference type="InterPro" id="IPR009875">
    <property type="entry name" value="PilZ_domain"/>
</dbReference>
<evidence type="ECO:0000256" key="6">
    <source>
        <dbReference type="ARBA" id="ARBA00022679"/>
    </source>
</evidence>
<dbReference type="GO" id="GO:0006011">
    <property type="term" value="P:UDP-alpha-D-glucose metabolic process"/>
    <property type="evidence" value="ECO:0007669"/>
    <property type="project" value="InterPro"/>
</dbReference>
<proteinExistence type="predicted"/>
<feature type="domain" description="PilZ" evidence="14">
    <location>
        <begin position="517"/>
        <end position="603"/>
    </location>
</feature>
<evidence type="ECO:0000256" key="7">
    <source>
        <dbReference type="ARBA" id="ARBA00022692"/>
    </source>
</evidence>
<feature type="transmembrane region" description="Helical" evidence="12">
    <location>
        <begin position="455"/>
        <end position="474"/>
    </location>
</feature>
<dbReference type="Pfam" id="PF00535">
    <property type="entry name" value="Glycos_transf_2"/>
    <property type="match status" value="1"/>
</dbReference>
<dbReference type="PANTHER" id="PTHR43867:SF2">
    <property type="entry name" value="CELLULOSE SYNTHASE CATALYTIC SUBUNIT A [UDP-FORMING]"/>
    <property type="match status" value="1"/>
</dbReference>
<sequence length="637" mass="73769">MYALIMVITLLLSYIVSKQKVEYRKILIFINAVVCCIYIIWRITVIPIHSGIISFLLGITLFLAEALGLISFLNFKYLFTKKYKLELKTLDDFQYGNIPYVDVLICTYNEPLYLLEKTIAASTNLDYPTHKFKIHVCDDGRRDSLKLLCKKYNVNYISRDNNEGAKAGNINNALKYLKGDLFAVLDADMIPKKEFLSRTVGYFTNENLAFVQVPQVYYNKDTYQYNLMKNIPNEQDFFMRDIQEARASINAVLHVGTNALFKREYVNEIGGYPTCSITEDMAVGMLLQSRGYDSVFINEELVLGLSATTFTELVKQRDRWCRGNIQVLKHFNPIFTKGLTLPQKIAYFDGGVYWFSNLQKIVFILFPIIYLLTRKLIIDSSILTLLNMYIPFILGQILIFNTLSPGNRKLTWAHFYEIAMAPHLTLSILKEMLFLKTKFNVTLKEIQQDKKQFQFRVALPHIVIVIVTIIAWIVSTRLLIEKNIHVQAYLLNMIWSIYNFIGAIICIKVSYQKPIFRTSERININEDITVECDYKQNKFKAKILNLSEKGIGLKLNEELDLQCEETIKLDLKGSIFICKISRINKDLLGLSFNKVTPYQMKLIMSIFTENMQPYYKIAKSQEYIVNKKEVAEVAMVS</sequence>
<dbReference type="Gene3D" id="3.90.550.10">
    <property type="entry name" value="Spore Coat Polysaccharide Biosynthesis Protein SpsA, Chain A"/>
    <property type="match status" value="1"/>
</dbReference>
<evidence type="ECO:0000256" key="1">
    <source>
        <dbReference type="ARBA" id="ARBA00004429"/>
    </source>
</evidence>
<evidence type="ECO:0000256" key="5">
    <source>
        <dbReference type="ARBA" id="ARBA00022676"/>
    </source>
</evidence>
<dbReference type="CDD" id="cd06421">
    <property type="entry name" value="CESA_CelA_like"/>
    <property type="match status" value="1"/>
</dbReference>
<evidence type="ECO:0000256" key="8">
    <source>
        <dbReference type="ARBA" id="ARBA00022916"/>
    </source>
</evidence>
<dbReference type="Proteomes" id="UP000245622">
    <property type="component" value="Chromosome 1"/>
</dbReference>
<dbReference type="AlphaFoldDB" id="A0A1V1I049"/>
<dbReference type="Pfam" id="PF07238">
    <property type="entry name" value="PilZ"/>
    <property type="match status" value="1"/>
</dbReference>
<keyword evidence="16" id="KW-1185">Reference proteome</keyword>